<proteinExistence type="predicted"/>
<dbReference type="OrthoDB" id="6372280at2"/>
<comment type="caution">
    <text evidence="1">The sequence shown here is derived from an EMBL/GenBank/DDBJ whole genome shotgun (WGS) entry which is preliminary data.</text>
</comment>
<organism evidence="1 2">
    <name type="scientific">Marinobacter nanhaiticus D15-8W</name>
    <dbReference type="NCBI Taxonomy" id="626887"/>
    <lineage>
        <taxon>Bacteria</taxon>
        <taxon>Pseudomonadati</taxon>
        <taxon>Pseudomonadota</taxon>
        <taxon>Gammaproteobacteria</taxon>
        <taxon>Pseudomonadales</taxon>
        <taxon>Marinobacteraceae</taxon>
        <taxon>Marinobacter</taxon>
    </lineage>
</organism>
<dbReference type="AlphaFoldDB" id="N6X157"/>
<dbReference type="PATRIC" id="fig|626887.3.peg.1124"/>
<reference evidence="1 2" key="1">
    <citation type="journal article" date="2013" name="Genome Announc.">
        <title>Genome Sequence of the Polycyclic Aromatic Hydrocarbon-Degrading Bacterium Strain Marinobacter nanhaiticus D15-8WT.</title>
        <authorList>
            <person name="Cui Z."/>
            <person name="Gao W."/>
            <person name="Li Q."/>
            <person name="Xu G."/>
            <person name="Zheng L."/>
        </authorList>
    </citation>
    <scope>NUCLEOTIDE SEQUENCE [LARGE SCALE GENOMIC DNA]</scope>
    <source>
        <strain evidence="1 2">D15-8W</strain>
    </source>
</reference>
<sequence length="59" mass="6928">MLGSTQNVLRGWRARYRNRRALRNEFGRASPSWLAHIEQDIGLEPGSLRQEMSKPFWAE</sequence>
<accession>N6X157</accession>
<dbReference type="HOGENOM" id="CLU_2508819_0_0_6"/>
<evidence type="ECO:0000313" key="1">
    <source>
        <dbReference type="EMBL" id="ENO14813.2"/>
    </source>
</evidence>
<dbReference type="Proteomes" id="UP000013165">
    <property type="component" value="Unassembled WGS sequence"/>
</dbReference>
<dbReference type="EMBL" id="APLQ01000011">
    <property type="protein sequence ID" value="ENO14813.2"/>
    <property type="molecule type" value="Genomic_DNA"/>
</dbReference>
<gene>
    <name evidence="1" type="ORF">J057_05661</name>
</gene>
<keyword evidence="2" id="KW-1185">Reference proteome</keyword>
<protein>
    <recommendedName>
        <fullName evidence="3">DUF1127 domain-containing protein</fullName>
    </recommendedName>
</protein>
<name>N6X157_9GAMM</name>
<evidence type="ECO:0000313" key="2">
    <source>
        <dbReference type="Proteomes" id="UP000013165"/>
    </source>
</evidence>
<evidence type="ECO:0008006" key="3">
    <source>
        <dbReference type="Google" id="ProtNLM"/>
    </source>
</evidence>